<dbReference type="GO" id="GO:0000041">
    <property type="term" value="P:transition metal ion transport"/>
    <property type="evidence" value="ECO:0007669"/>
    <property type="project" value="InterPro"/>
</dbReference>
<dbReference type="Proteomes" id="UP000077066">
    <property type="component" value="Unassembled WGS sequence"/>
</dbReference>
<evidence type="ECO:0000313" key="9">
    <source>
        <dbReference type="Proteomes" id="UP000077066"/>
    </source>
</evidence>
<protein>
    <submittedName>
        <fullName evidence="8">Fused nickel transport protein NikMN</fullName>
    </submittedName>
</protein>
<evidence type="ECO:0000256" key="3">
    <source>
        <dbReference type="ARBA" id="ARBA00022475"/>
    </source>
</evidence>
<gene>
    <name evidence="8" type="primary">nikMN</name>
    <name evidence="8" type="ORF">MBFIL_19110</name>
</gene>
<dbReference type="STRING" id="55758.MBFIL_19110"/>
<keyword evidence="3" id="KW-1003">Cell membrane</keyword>
<dbReference type="Pfam" id="PF01891">
    <property type="entry name" value="CbiM"/>
    <property type="match status" value="1"/>
</dbReference>
<proteinExistence type="predicted"/>
<reference evidence="8 9" key="1">
    <citation type="submission" date="2016-04" db="EMBL/GenBank/DDBJ databases">
        <title>Genome sequence of Methanobrevibacter filiformis DSM 11501.</title>
        <authorList>
            <person name="Poehlein A."/>
            <person name="Seedorf H."/>
            <person name="Daniel R."/>
        </authorList>
    </citation>
    <scope>NUCLEOTIDE SEQUENCE [LARGE SCALE GENOMIC DNA]</scope>
    <source>
        <strain evidence="8 9">DSM 11501</strain>
    </source>
</reference>
<evidence type="ECO:0000256" key="7">
    <source>
        <dbReference type="SAM" id="Phobius"/>
    </source>
</evidence>
<keyword evidence="9" id="KW-1185">Reference proteome</keyword>
<comment type="subcellular location">
    <subcellularLocation>
        <location evidence="1">Cell membrane</location>
        <topology evidence="1">Multi-pass membrane protein</topology>
    </subcellularLocation>
</comment>
<keyword evidence="6 7" id="KW-0472">Membrane</keyword>
<dbReference type="EMBL" id="LWMT01000288">
    <property type="protein sequence ID" value="KZX10075.1"/>
    <property type="molecule type" value="Genomic_DNA"/>
</dbReference>
<dbReference type="NCBIfam" id="NF004902">
    <property type="entry name" value="PRK06265.1-1"/>
    <property type="match status" value="1"/>
</dbReference>
<keyword evidence="2" id="KW-0813">Transport</keyword>
<feature type="transmembrane region" description="Helical" evidence="7">
    <location>
        <begin position="40"/>
        <end position="60"/>
    </location>
</feature>
<feature type="transmembrane region" description="Helical" evidence="7">
    <location>
        <begin position="72"/>
        <end position="98"/>
    </location>
</feature>
<evidence type="ECO:0000256" key="1">
    <source>
        <dbReference type="ARBA" id="ARBA00004651"/>
    </source>
</evidence>
<dbReference type="Gene3D" id="1.10.1760.20">
    <property type="match status" value="1"/>
</dbReference>
<dbReference type="PANTHER" id="PTHR34229">
    <property type="entry name" value="METAL TRANSPORT PROTEIN HI_1621-RELATED"/>
    <property type="match status" value="1"/>
</dbReference>
<name>A0A162FA00_9EURY</name>
<keyword evidence="4 7" id="KW-0812">Transmembrane</keyword>
<dbReference type="InterPro" id="IPR002751">
    <property type="entry name" value="CbiM/NikMN"/>
</dbReference>
<evidence type="ECO:0000256" key="4">
    <source>
        <dbReference type="ARBA" id="ARBA00022692"/>
    </source>
</evidence>
<dbReference type="OrthoDB" id="71235at2157"/>
<dbReference type="AlphaFoldDB" id="A0A162FA00"/>
<evidence type="ECO:0000256" key="6">
    <source>
        <dbReference type="ARBA" id="ARBA00023136"/>
    </source>
</evidence>
<dbReference type="PATRIC" id="fig|55758.3.peg.2130"/>
<evidence type="ECO:0000256" key="2">
    <source>
        <dbReference type="ARBA" id="ARBA00022448"/>
    </source>
</evidence>
<dbReference type="PANTHER" id="PTHR34229:SF1">
    <property type="entry name" value="METAL TRANSPORT PROTEIN HI_1621-RELATED"/>
    <property type="match status" value="1"/>
</dbReference>
<evidence type="ECO:0000256" key="5">
    <source>
        <dbReference type="ARBA" id="ARBA00022989"/>
    </source>
</evidence>
<feature type="transmembrane region" description="Helical" evidence="7">
    <location>
        <begin position="104"/>
        <end position="126"/>
    </location>
</feature>
<dbReference type="RefSeq" id="WP_066974008.1">
    <property type="nucleotide sequence ID" value="NZ_LWMT01000288.1"/>
</dbReference>
<comment type="caution">
    <text evidence="8">The sequence shown here is derived from an EMBL/GenBank/DDBJ whole genome shotgun (WGS) entry which is preliminary data.</text>
</comment>
<dbReference type="GO" id="GO:0005886">
    <property type="term" value="C:plasma membrane"/>
    <property type="evidence" value="ECO:0007669"/>
    <property type="project" value="UniProtKB-SubCell"/>
</dbReference>
<feature type="transmembrane region" description="Helical" evidence="7">
    <location>
        <begin position="7"/>
        <end position="28"/>
    </location>
</feature>
<organism evidence="8 9">
    <name type="scientific">Methanobrevibacter filiformis</name>
    <dbReference type="NCBI Taxonomy" id="55758"/>
    <lineage>
        <taxon>Archaea</taxon>
        <taxon>Methanobacteriati</taxon>
        <taxon>Methanobacteriota</taxon>
        <taxon>Methanomada group</taxon>
        <taxon>Methanobacteria</taxon>
        <taxon>Methanobacteriales</taxon>
        <taxon>Methanobacteriaceae</taxon>
        <taxon>Methanobrevibacter</taxon>
    </lineage>
</organism>
<accession>A0A162FA00</accession>
<sequence length="209" mass="22290">MHIPDGFIPLWQCVIYYIVVIIVGYFAVKWAKENLDERKIPLLAVLAAGIFAIQAMNIPIPWGTSGHMVGAAIVAILLGSPFAGFLVLAIVLIIQGIAFGDGGLTTLGVNIFNMGIVGGFVGYYGFKGLKPLISKIPAVFVAAFLSLFISAILCVVELYFAGTFPLATGFYFMGLYHFVIGIVGEGLISTIVFIAINKIRPDLISSGAI</sequence>
<evidence type="ECO:0000313" key="8">
    <source>
        <dbReference type="EMBL" id="KZX10075.1"/>
    </source>
</evidence>
<feature type="transmembrane region" description="Helical" evidence="7">
    <location>
        <begin position="138"/>
        <end position="162"/>
    </location>
</feature>
<feature type="transmembrane region" description="Helical" evidence="7">
    <location>
        <begin position="174"/>
        <end position="196"/>
    </location>
</feature>
<keyword evidence="5 7" id="KW-1133">Transmembrane helix</keyword>